<dbReference type="RefSeq" id="WP_082217904.1">
    <property type="nucleotide sequence ID" value="NZ_FUZA01000014.1"/>
</dbReference>
<accession>A0A1T5HFY1</accession>
<proteinExistence type="predicted"/>
<evidence type="ECO:0000313" key="1">
    <source>
        <dbReference type="EMBL" id="SKC19562.1"/>
    </source>
</evidence>
<evidence type="ECO:0000313" key="2">
    <source>
        <dbReference type="Proteomes" id="UP000190897"/>
    </source>
</evidence>
<dbReference type="SUPFAM" id="SSF53271">
    <property type="entry name" value="PRTase-like"/>
    <property type="match status" value="1"/>
</dbReference>
<dbReference type="InterPro" id="IPR000836">
    <property type="entry name" value="PRTase_dom"/>
</dbReference>
<dbReference type="Gene3D" id="3.40.50.2020">
    <property type="match status" value="1"/>
</dbReference>
<dbReference type="CDD" id="cd06223">
    <property type="entry name" value="PRTases_typeI"/>
    <property type="match status" value="1"/>
</dbReference>
<reference evidence="2" key="1">
    <citation type="submission" date="2017-02" db="EMBL/GenBank/DDBJ databases">
        <authorList>
            <person name="Varghese N."/>
            <person name="Submissions S."/>
        </authorList>
    </citation>
    <scope>NUCLEOTIDE SEQUENCE [LARGE SCALE GENOMIC DNA]</scope>
    <source>
        <strain evidence="2">DSM 22270</strain>
    </source>
</reference>
<dbReference type="OrthoDB" id="9779910at2"/>
<dbReference type="EMBL" id="FUZA01000014">
    <property type="protein sequence ID" value="SKC19562.1"/>
    <property type="molecule type" value="Genomic_DNA"/>
</dbReference>
<dbReference type="STRING" id="651661.SAMN05660293_05483"/>
<organism evidence="1 2">
    <name type="scientific">Dyadobacter psychrophilus</name>
    <dbReference type="NCBI Taxonomy" id="651661"/>
    <lineage>
        <taxon>Bacteria</taxon>
        <taxon>Pseudomonadati</taxon>
        <taxon>Bacteroidota</taxon>
        <taxon>Cytophagia</taxon>
        <taxon>Cytophagales</taxon>
        <taxon>Spirosomataceae</taxon>
        <taxon>Dyadobacter</taxon>
    </lineage>
</organism>
<name>A0A1T5HFY1_9BACT</name>
<sequence>MKLKEAIAACEIDDKKPVNAFGVYQPYHQGQNPKFDDFSKEILKVKNMEDWIIKEVSLALDARFNSGFMIAVVPSHDPEKHISGIRKIAEFLCKDGKRGNATKCLVRHTKVAKMASGGNRQAQVHTNSIKVENPELIKDKFIILLDDVTTTNNSLFACRDILMKNGAKGVFPFALAQTASNQ</sequence>
<dbReference type="Proteomes" id="UP000190897">
    <property type="component" value="Unassembled WGS sequence"/>
</dbReference>
<protein>
    <recommendedName>
        <fullName evidence="3">Phosphoribosyl transferase domain-containing protein</fullName>
    </recommendedName>
</protein>
<dbReference type="InterPro" id="IPR029057">
    <property type="entry name" value="PRTase-like"/>
</dbReference>
<gene>
    <name evidence="1" type="ORF">SAMN05660293_05483</name>
</gene>
<evidence type="ECO:0008006" key="3">
    <source>
        <dbReference type="Google" id="ProtNLM"/>
    </source>
</evidence>
<dbReference type="AlphaFoldDB" id="A0A1T5HFY1"/>
<keyword evidence="2" id="KW-1185">Reference proteome</keyword>